<feature type="domain" description="NodB homology" evidence="3">
    <location>
        <begin position="5"/>
        <end position="118"/>
    </location>
</feature>
<dbReference type="PANTHER" id="PTHR34216:SF3">
    <property type="entry name" value="POLY-BETA-1,6-N-ACETYL-D-GLUCOSAMINE N-DEACETYLASE"/>
    <property type="match status" value="1"/>
</dbReference>
<dbReference type="SUPFAM" id="SSF88713">
    <property type="entry name" value="Glycoside hydrolase/deacetylase"/>
    <property type="match status" value="1"/>
</dbReference>
<keyword evidence="2" id="KW-0732">Signal</keyword>
<evidence type="ECO:0000256" key="1">
    <source>
        <dbReference type="ARBA" id="ARBA00004613"/>
    </source>
</evidence>
<dbReference type="CDD" id="cd02440">
    <property type="entry name" value="AdoMet_MTases"/>
    <property type="match status" value="1"/>
</dbReference>
<comment type="caution">
    <text evidence="4">The sequence shown here is derived from an EMBL/GenBank/DDBJ whole genome shotgun (WGS) entry which is preliminary data.</text>
</comment>
<sequence length="423" mass="49081">MDKFIITTSWDDGSVEDLRLAQLLAKYEIPATFYVPIRGKNWKVMEDRQIRELSSEFEIGGHTLNHINLCSVSSKVAEKEVRRGKEKLEQVIGKKITSFAYPFGATNKIIKQLVGFADFNFARTIRLFETYVFDKLSAGTTMHAYNNHPLMRVVMGRGRFWGVGSIRKFFNSWDVVCKDYLDFCMENGGIFHLWGHSWEIEKHDNWSRLERIFKYINETTPKNLRCTNREVVSLLEAKKENYYANLDPRKYAQDLGFLNEFTKNYDRKGMRVLDIGCGRGDAAEYYKKASYMGIDTSQKFITYAQKNYRGDSLCEDYRKIPAEKFSKKFDLILILGLFEDHTNPVGEVANICKKFGRKGTKVLFTLHNAKSLRFKLTKAVQSFSGRLKFPHTSFTKEVLQNHFKNIQVEDKGPFLLARTTCCD</sequence>
<dbReference type="InterPro" id="IPR011330">
    <property type="entry name" value="Glyco_hydro/deAcase_b/a-brl"/>
</dbReference>
<evidence type="ECO:0000313" key="4">
    <source>
        <dbReference type="EMBL" id="OGM64388.1"/>
    </source>
</evidence>
<dbReference type="PANTHER" id="PTHR34216">
    <property type="match status" value="1"/>
</dbReference>
<dbReference type="SUPFAM" id="SSF53335">
    <property type="entry name" value="S-adenosyl-L-methionine-dependent methyltransferases"/>
    <property type="match status" value="1"/>
</dbReference>
<dbReference type="CDD" id="cd10967">
    <property type="entry name" value="CE4_GLA_like_6s"/>
    <property type="match status" value="1"/>
</dbReference>
<dbReference type="Gene3D" id="3.40.50.150">
    <property type="entry name" value="Vaccinia Virus protein VP39"/>
    <property type="match status" value="1"/>
</dbReference>
<name>A0A1F8BM89_9BACT</name>
<accession>A0A1F8BM89</accession>
<dbReference type="Pfam" id="PF13489">
    <property type="entry name" value="Methyltransf_23"/>
    <property type="match status" value="1"/>
</dbReference>
<dbReference type="EMBL" id="MGHH01000010">
    <property type="protein sequence ID" value="OGM64388.1"/>
    <property type="molecule type" value="Genomic_DNA"/>
</dbReference>
<dbReference type="Proteomes" id="UP000176725">
    <property type="component" value="Unassembled WGS sequence"/>
</dbReference>
<dbReference type="Pfam" id="PF01522">
    <property type="entry name" value="Polysacc_deac_1"/>
    <property type="match status" value="1"/>
</dbReference>
<evidence type="ECO:0000256" key="2">
    <source>
        <dbReference type="ARBA" id="ARBA00022729"/>
    </source>
</evidence>
<dbReference type="InterPro" id="IPR029063">
    <property type="entry name" value="SAM-dependent_MTases_sf"/>
</dbReference>
<gene>
    <name evidence="4" type="ORF">A2893_00785</name>
</gene>
<dbReference type="AlphaFoldDB" id="A0A1F8BM89"/>
<dbReference type="GO" id="GO:0005576">
    <property type="term" value="C:extracellular region"/>
    <property type="evidence" value="ECO:0007669"/>
    <property type="project" value="UniProtKB-SubCell"/>
</dbReference>
<dbReference type="GO" id="GO:0016810">
    <property type="term" value="F:hydrolase activity, acting on carbon-nitrogen (but not peptide) bonds"/>
    <property type="evidence" value="ECO:0007669"/>
    <property type="project" value="InterPro"/>
</dbReference>
<proteinExistence type="predicted"/>
<dbReference type="Gene3D" id="3.20.20.370">
    <property type="entry name" value="Glycoside hydrolase/deacetylase"/>
    <property type="match status" value="1"/>
</dbReference>
<evidence type="ECO:0000259" key="3">
    <source>
        <dbReference type="Pfam" id="PF01522"/>
    </source>
</evidence>
<protein>
    <recommendedName>
        <fullName evidence="3">NodB homology domain-containing protein</fullName>
    </recommendedName>
</protein>
<dbReference type="InterPro" id="IPR002509">
    <property type="entry name" value="NODB_dom"/>
</dbReference>
<dbReference type="STRING" id="1802521.A2893_00785"/>
<organism evidence="4 5">
    <name type="scientific">Candidatus Woesebacteria bacterium RIFCSPLOWO2_01_FULL_39_25</name>
    <dbReference type="NCBI Taxonomy" id="1802521"/>
    <lineage>
        <taxon>Bacteria</taxon>
        <taxon>Candidatus Woeseibacteriota</taxon>
    </lineage>
</organism>
<reference evidence="4 5" key="1">
    <citation type="journal article" date="2016" name="Nat. Commun.">
        <title>Thousands of microbial genomes shed light on interconnected biogeochemical processes in an aquifer system.</title>
        <authorList>
            <person name="Anantharaman K."/>
            <person name="Brown C.T."/>
            <person name="Hug L.A."/>
            <person name="Sharon I."/>
            <person name="Castelle C.J."/>
            <person name="Probst A.J."/>
            <person name="Thomas B.C."/>
            <person name="Singh A."/>
            <person name="Wilkins M.J."/>
            <person name="Karaoz U."/>
            <person name="Brodie E.L."/>
            <person name="Williams K.H."/>
            <person name="Hubbard S.S."/>
            <person name="Banfield J.F."/>
        </authorList>
    </citation>
    <scope>NUCLEOTIDE SEQUENCE [LARGE SCALE GENOMIC DNA]</scope>
</reference>
<comment type="subcellular location">
    <subcellularLocation>
        <location evidence="1">Secreted</location>
    </subcellularLocation>
</comment>
<evidence type="ECO:0000313" key="5">
    <source>
        <dbReference type="Proteomes" id="UP000176725"/>
    </source>
</evidence>
<dbReference type="InterPro" id="IPR051398">
    <property type="entry name" value="Polysacch_Deacetylase"/>
</dbReference>
<dbReference type="GO" id="GO:0005975">
    <property type="term" value="P:carbohydrate metabolic process"/>
    <property type="evidence" value="ECO:0007669"/>
    <property type="project" value="InterPro"/>
</dbReference>